<reference evidence="12 13" key="1">
    <citation type="submission" date="2020-03" db="EMBL/GenBank/DDBJ databases">
        <title>Draft Genome Sequence of Cudoniella acicularis.</title>
        <authorList>
            <person name="Buettner E."/>
            <person name="Kellner H."/>
        </authorList>
    </citation>
    <scope>NUCLEOTIDE SEQUENCE [LARGE SCALE GENOMIC DNA]</scope>
    <source>
        <strain evidence="12 13">DSM 108380</strain>
    </source>
</reference>
<comment type="function">
    <text evidence="7">This protein is an auxiliary protein of DNA polymerase delta and is involved in the control of eukaryotic DNA replication by increasing the polymerase's processivity during elongation of the leading strand.</text>
</comment>
<keyword evidence="5 7" id="KW-0539">Nucleus</keyword>
<dbReference type="PRINTS" id="PR00339">
    <property type="entry name" value="PCNACYCLIN"/>
</dbReference>
<dbReference type="GO" id="GO:0006272">
    <property type="term" value="P:leading strand elongation"/>
    <property type="evidence" value="ECO:0007669"/>
    <property type="project" value="TreeGrafter"/>
</dbReference>
<dbReference type="Pfam" id="PF00705">
    <property type="entry name" value="PCNA_N"/>
    <property type="match status" value="1"/>
</dbReference>
<accession>A0A8H4RJ77</accession>
<dbReference type="Gene3D" id="3.10.150.10">
    <property type="entry name" value="DNA Polymerase III, subunit A, domain 2"/>
    <property type="match status" value="2"/>
</dbReference>
<evidence type="ECO:0000259" key="10">
    <source>
        <dbReference type="Pfam" id="PF00705"/>
    </source>
</evidence>
<dbReference type="FunFam" id="3.10.150.10:FF:000008">
    <property type="entry name" value="Proliferating cell nuclear antigen"/>
    <property type="match status" value="1"/>
</dbReference>
<feature type="transmembrane region" description="Helical" evidence="9">
    <location>
        <begin position="47"/>
        <end position="72"/>
    </location>
</feature>
<comment type="function">
    <text evidence="6">This protein is an auxiliary protein of DNA polymerase delta and is involved in the control of eukaryotic DNA replication by increasing the polymerase's processibility during elongation of the leading strand. Involved in DNA repair.</text>
</comment>
<evidence type="ECO:0000256" key="5">
    <source>
        <dbReference type="ARBA" id="ARBA00023242"/>
    </source>
</evidence>
<evidence type="ECO:0000256" key="7">
    <source>
        <dbReference type="RuleBase" id="RU000641"/>
    </source>
</evidence>
<dbReference type="Proteomes" id="UP000566819">
    <property type="component" value="Unassembled WGS sequence"/>
</dbReference>
<sequence>MRQTPDTWQEMWEVVGEAMGTEWSTDACLKTWEEVGFDPKEIPNPNIAGYGVVFSLILANFVSIFVAGYYLFMTKLNDPRVNGFDLWLRKCLIYFELLDEIPSADPTELLKKKKITTSRTSRLVCLFQSTFFAANTKGTFHSISNNILGENPIGVRDRGCTMPLVILQGNPIWNKSRTQPAHYQLGETPRNFGEQHVLWMFWNMCVMLLNYGPILMIIWKGLYYRFMKGPSDSVPTKTSAVLTIESDGEIKVLITSSTAASKPSNFVRVRNRISSLARAIKNYIWGSRSLKMTVDLMFFVMNCYYYVNDRKEGQERMGEIGKMEENRWSFAQVVPLLVVLPILSALVCFWDIDCDSNHADRQLDSTDYNFMLEDHQQEGSSRRSLDSQNLTAEIRSQPNAHLRSSSATKTSRKHSTSQILSRFITLNLKMLEARLEQADLLKKVVDAIKDLVQDCNFDCNDSGVALQAMDNSHVALVSMMLKAESFSPYRCDRNVALGVNLTSLTKVLRAAQNEDILTIKAEDAPDVLNLVFESSESDRLSEYDLKLMDIDQEHLGIPDTEYAATITMPSSEFKRICMDLMALSESVSIEASKDGVKFTCAGDIGNGAVTLRSHTNVDKPELNVDIELTEPVSLTFSLKYLVNFCKAAGLSKTVKLCLSNEVPLLVEYGLAASSYLRFYLAPKIGDEE</sequence>
<dbReference type="GO" id="GO:0006275">
    <property type="term" value="P:regulation of DNA replication"/>
    <property type="evidence" value="ECO:0007669"/>
    <property type="project" value="InterPro"/>
</dbReference>
<evidence type="ECO:0000256" key="3">
    <source>
        <dbReference type="ARBA" id="ARBA00022705"/>
    </source>
</evidence>
<dbReference type="FunFam" id="3.10.150.10:FF:000006">
    <property type="entry name" value="Proliferating cell nuclear antigen"/>
    <property type="match status" value="1"/>
</dbReference>
<keyword evidence="4 8" id="KW-0238">DNA-binding</keyword>
<dbReference type="GO" id="GO:0006273">
    <property type="term" value="P:lagging strand elongation"/>
    <property type="evidence" value="ECO:0007669"/>
    <property type="project" value="UniProtKB-ARBA"/>
</dbReference>
<gene>
    <name evidence="12" type="ORF">G7Y89_g9010</name>
</gene>
<dbReference type="PANTHER" id="PTHR11352:SF0">
    <property type="entry name" value="PROLIFERATING CELL NUCLEAR ANTIGEN"/>
    <property type="match status" value="1"/>
</dbReference>
<dbReference type="AlphaFoldDB" id="A0A8H4RJ77"/>
<keyword evidence="13" id="KW-1185">Reference proteome</keyword>
<comment type="caution">
    <text evidence="12">The sequence shown here is derived from an EMBL/GenBank/DDBJ whole genome shotgun (WGS) entry which is preliminary data.</text>
</comment>
<dbReference type="PROSITE" id="PS00293">
    <property type="entry name" value="PCNA_2"/>
    <property type="match status" value="1"/>
</dbReference>
<dbReference type="SUPFAM" id="SSF55979">
    <property type="entry name" value="DNA clamp"/>
    <property type="match status" value="2"/>
</dbReference>
<feature type="domain" description="Proliferating cell nuclear antigen PCNA C-terminal" evidence="11">
    <location>
        <begin position="556"/>
        <end position="683"/>
    </location>
</feature>
<dbReference type="PANTHER" id="PTHR11352">
    <property type="entry name" value="PROLIFERATING CELL NUCLEAR ANTIGEN"/>
    <property type="match status" value="1"/>
</dbReference>
<dbReference type="EMBL" id="JAAMPI010000715">
    <property type="protein sequence ID" value="KAF4629137.1"/>
    <property type="molecule type" value="Genomic_DNA"/>
</dbReference>
<evidence type="ECO:0000313" key="13">
    <source>
        <dbReference type="Proteomes" id="UP000566819"/>
    </source>
</evidence>
<comment type="subcellular location">
    <subcellularLocation>
        <location evidence="1 7">Nucleus</location>
    </subcellularLocation>
</comment>
<evidence type="ECO:0000256" key="2">
    <source>
        <dbReference type="ARBA" id="ARBA00010462"/>
    </source>
</evidence>
<keyword evidence="9" id="KW-1133">Transmembrane helix</keyword>
<dbReference type="PROSITE" id="PS01251">
    <property type="entry name" value="PCNA_1"/>
    <property type="match status" value="1"/>
</dbReference>
<protein>
    <recommendedName>
        <fullName evidence="7">DNA sliding clamp PCNA</fullName>
    </recommendedName>
</protein>
<dbReference type="InterPro" id="IPR022649">
    <property type="entry name" value="Pr_cel_nuc_antig_C"/>
</dbReference>
<dbReference type="GO" id="GO:0070987">
    <property type="term" value="P:error-free translesion synthesis"/>
    <property type="evidence" value="ECO:0007669"/>
    <property type="project" value="UniProtKB-ARBA"/>
</dbReference>
<dbReference type="Pfam" id="PF02747">
    <property type="entry name" value="PCNA_C"/>
    <property type="match status" value="1"/>
</dbReference>
<evidence type="ECO:0000256" key="4">
    <source>
        <dbReference type="ARBA" id="ARBA00023125"/>
    </source>
</evidence>
<dbReference type="InterPro" id="IPR022659">
    <property type="entry name" value="Pr_cel_nuc_antig_CS"/>
</dbReference>
<comment type="similarity">
    <text evidence="2 8">Belongs to the PCNA family.</text>
</comment>
<feature type="domain" description="Proliferating cell nuclear antigen PCNA N-terminal" evidence="10">
    <location>
        <begin position="430"/>
        <end position="552"/>
    </location>
</feature>
<dbReference type="GO" id="GO:0030337">
    <property type="term" value="F:DNA polymerase processivity factor activity"/>
    <property type="evidence" value="ECO:0007669"/>
    <property type="project" value="InterPro"/>
</dbReference>
<evidence type="ECO:0000256" key="6">
    <source>
        <dbReference type="ARBA" id="ARBA00054163"/>
    </source>
</evidence>
<dbReference type="InterPro" id="IPR046938">
    <property type="entry name" value="DNA_clamp_sf"/>
</dbReference>
<dbReference type="InterPro" id="IPR000730">
    <property type="entry name" value="Pr_cel_nuc_antig"/>
</dbReference>
<name>A0A8H4RJ77_9HELO</name>
<dbReference type="CDD" id="cd00577">
    <property type="entry name" value="PCNA"/>
    <property type="match status" value="1"/>
</dbReference>
<evidence type="ECO:0000259" key="11">
    <source>
        <dbReference type="Pfam" id="PF02747"/>
    </source>
</evidence>
<keyword evidence="9" id="KW-0472">Membrane</keyword>
<dbReference type="FunFam" id="3.70.10.10:FF:000001">
    <property type="entry name" value="Proliferating cell nuclear antigen"/>
    <property type="match status" value="1"/>
</dbReference>
<feature type="transmembrane region" description="Helical" evidence="9">
    <location>
        <begin position="197"/>
        <end position="219"/>
    </location>
</feature>
<dbReference type="NCBIfam" id="TIGR00590">
    <property type="entry name" value="pcna"/>
    <property type="match status" value="1"/>
</dbReference>
<dbReference type="GO" id="GO:0003677">
    <property type="term" value="F:DNA binding"/>
    <property type="evidence" value="ECO:0007669"/>
    <property type="project" value="UniProtKB-KW"/>
</dbReference>
<proteinExistence type="inferred from homology"/>
<dbReference type="GO" id="GO:0043626">
    <property type="term" value="C:PCNA complex"/>
    <property type="evidence" value="ECO:0007669"/>
    <property type="project" value="UniProtKB-ARBA"/>
</dbReference>
<dbReference type="OrthoDB" id="534348at2759"/>
<dbReference type="InterPro" id="IPR022648">
    <property type="entry name" value="Pr_cel_nuc_antig_N"/>
</dbReference>
<evidence type="ECO:0000256" key="9">
    <source>
        <dbReference type="SAM" id="Phobius"/>
    </source>
</evidence>
<dbReference type="HAMAP" id="MF_00317">
    <property type="entry name" value="DNApol_clamp_arch"/>
    <property type="match status" value="1"/>
</dbReference>
<evidence type="ECO:0000256" key="1">
    <source>
        <dbReference type="ARBA" id="ARBA00004123"/>
    </source>
</evidence>
<evidence type="ECO:0000313" key="12">
    <source>
        <dbReference type="EMBL" id="KAF4629137.1"/>
    </source>
</evidence>
<dbReference type="GO" id="GO:0006298">
    <property type="term" value="P:mismatch repair"/>
    <property type="evidence" value="ECO:0007669"/>
    <property type="project" value="TreeGrafter"/>
</dbReference>
<evidence type="ECO:0000256" key="8">
    <source>
        <dbReference type="RuleBase" id="RU003671"/>
    </source>
</evidence>
<organism evidence="12 13">
    <name type="scientific">Cudoniella acicularis</name>
    <dbReference type="NCBI Taxonomy" id="354080"/>
    <lineage>
        <taxon>Eukaryota</taxon>
        <taxon>Fungi</taxon>
        <taxon>Dikarya</taxon>
        <taxon>Ascomycota</taxon>
        <taxon>Pezizomycotina</taxon>
        <taxon>Leotiomycetes</taxon>
        <taxon>Helotiales</taxon>
        <taxon>Tricladiaceae</taxon>
        <taxon>Cudoniella</taxon>
    </lineage>
</organism>
<keyword evidence="9" id="KW-0812">Transmembrane</keyword>
<keyword evidence="3 8" id="KW-0235">DNA replication</keyword>